<dbReference type="Gene3D" id="6.20.220.10">
    <property type="entry name" value="ClpX chaperone, C4-type zinc finger domain"/>
    <property type="match status" value="1"/>
</dbReference>
<dbReference type="NCBIfam" id="TIGR00382">
    <property type="entry name" value="clpX"/>
    <property type="match status" value="1"/>
</dbReference>
<evidence type="ECO:0000259" key="8">
    <source>
        <dbReference type="PROSITE" id="PS51902"/>
    </source>
</evidence>
<evidence type="ECO:0000256" key="5">
    <source>
        <dbReference type="ARBA" id="ARBA00023186"/>
    </source>
</evidence>
<dbReference type="GO" id="GO:0051301">
    <property type="term" value="P:cell division"/>
    <property type="evidence" value="ECO:0007669"/>
    <property type="project" value="TreeGrafter"/>
</dbReference>
<name>A0A1F7S1N3_9BACT</name>
<evidence type="ECO:0000256" key="4">
    <source>
        <dbReference type="ARBA" id="ARBA00022840"/>
    </source>
</evidence>
<dbReference type="Gene3D" id="1.10.8.60">
    <property type="match status" value="1"/>
</dbReference>
<evidence type="ECO:0000256" key="3">
    <source>
        <dbReference type="ARBA" id="ARBA00022833"/>
    </source>
</evidence>
<dbReference type="PANTHER" id="PTHR48102:SF7">
    <property type="entry name" value="ATP-DEPENDENT CLP PROTEASE ATP-BINDING SUBUNIT CLPX-LIKE, MITOCHONDRIAL"/>
    <property type="match status" value="1"/>
</dbReference>
<dbReference type="Pfam" id="PF06689">
    <property type="entry name" value="zf-C4_ClpX"/>
    <property type="match status" value="1"/>
</dbReference>
<dbReference type="CDD" id="cd19497">
    <property type="entry name" value="RecA-like_ClpX"/>
    <property type="match status" value="1"/>
</dbReference>
<dbReference type="Pfam" id="PF10431">
    <property type="entry name" value="ClpB_D2-small"/>
    <property type="match status" value="1"/>
</dbReference>
<dbReference type="InterPro" id="IPR003593">
    <property type="entry name" value="AAA+_ATPase"/>
</dbReference>
<keyword evidence="9" id="KW-0645">Protease</keyword>
<evidence type="ECO:0000256" key="6">
    <source>
        <dbReference type="HAMAP-Rule" id="MF_00175"/>
    </source>
</evidence>
<dbReference type="EMBL" id="MGDD01000066">
    <property type="protein sequence ID" value="OGL47600.1"/>
    <property type="molecule type" value="Genomic_DNA"/>
</dbReference>
<dbReference type="InterPro" id="IPR050052">
    <property type="entry name" value="ATP-dep_Clp_protease_ClpX"/>
</dbReference>
<feature type="binding site" evidence="6 7">
    <location>
        <position position="34"/>
    </location>
    <ligand>
        <name>Zn(2+)</name>
        <dbReference type="ChEBI" id="CHEBI:29105"/>
    </ligand>
</feature>
<gene>
    <name evidence="6" type="primary">clpX</name>
    <name evidence="9" type="ORF">A2161_15410</name>
</gene>
<dbReference type="InterPro" id="IPR004487">
    <property type="entry name" value="Clp_protease_ATP-bd_su_ClpX"/>
</dbReference>
<dbReference type="Gene3D" id="3.40.50.300">
    <property type="entry name" value="P-loop containing nucleotide triphosphate hydrolases"/>
    <property type="match status" value="1"/>
</dbReference>
<feature type="binding site" evidence="6 7">
    <location>
        <position position="15"/>
    </location>
    <ligand>
        <name>Zn(2+)</name>
        <dbReference type="ChEBI" id="CHEBI:29105"/>
    </ligand>
</feature>
<dbReference type="GO" id="GO:0051082">
    <property type="term" value="F:unfolded protein binding"/>
    <property type="evidence" value="ECO:0007669"/>
    <property type="project" value="UniProtKB-UniRule"/>
</dbReference>
<feature type="binding site" evidence="6 7">
    <location>
        <position position="37"/>
    </location>
    <ligand>
        <name>Zn(2+)</name>
        <dbReference type="ChEBI" id="CHEBI:29105"/>
    </ligand>
</feature>
<dbReference type="InterPro" id="IPR019489">
    <property type="entry name" value="Clp_ATPase_C"/>
</dbReference>
<dbReference type="GO" id="GO:0005524">
    <property type="term" value="F:ATP binding"/>
    <property type="evidence" value="ECO:0007669"/>
    <property type="project" value="UniProtKB-UniRule"/>
</dbReference>
<dbReference type="SUPFAM" id="SSF52540">
    <property type="entry name" value="P-loop containing nucleoside triphosphate hydrolases"/>
    <property type="match status" value="1"/>
</dbReference>
<dbReference type="InterPro" id="IPR059188">
    <property type="entry name" value="Znf_CLPX-like"/>
</dbReference>
<dbReference type="HAMAP" id="MF_00175">
    <property type="entry name" value="ClpX"/>
    <property type="match status" value="1"/>
</dbReference>
<dbReference type="InterPro" id="IPR027417">
    <property type="entry name" value="P-loop_NTPase"/>
</dbReference>
<proteinExistence type="inferred from homology"/>
<dbReference type="NCBIfam" id="NF003745">
    <property type="entry name" value="PRK05342.1"/>
    <property type="match status" value="1"/>
</dbReference>
<evidence type="ECO:0000313" key="10">
    <source>
        <dbReference type="Proteomes" id="UP000179266"/>
    </source>
</evidence>
<dbReference type="SMART" id="SM00994">
    <property type="entry name" value="zf-C4_ClpX"/>
    <property type="match status" value="1"/>
</dbReference>
<evidence type="ECO:0000256" key="7">
    <source>
        <dbReference type="PROSITE-ProRule" id="PRU01250"/>
    </source>
</evidence>
<dbReference type="Pfam" id="PF07724">
    <property type="entry name" value="AAA_2"/>
    <property type="match status" value="1"/>
</dbReference>
<dbReference type="InterPro" id="IPR010603">
    <property type="entry name" value="Znf_CppX_C4"/>
</dbReference>
<sequence length="419" mass="46887">MTEINREMKIKCSFCQKDQAEVNKLIAGPRGYICGECIRRCTRIIEKDAVERQPETLEPQTLQRPLLKPKWIKSALDKYVIGQNHAKKILSVGVYNHFKRLQYNWKDNSDLVELQKSNILLLGPSGCGKTLLVTSLAKVTNVPFAIVDATTLTEAGYVGEDVESVLYRLYQAANNNILKAERGIIYIDEIDKISKKTAGPSVSRDVSGEGVQQGLLRMMEGAVISIPIPRGKRLFREEPPSINTNNILFICGGAFAGLDYIIESRMKRTSVGFSAECVSRKEKNIGEIFKSVEPQDLIQFGMIPEFIGRLPIIAPLANLTREELKRVLMEPKNAILKQYQALFALEKINLKFSDDAIGAIAEKAIVLETGARGLRGIMEDLMLEIMFEIPSNKDIEEFCVTKEFITSLRQPISTAQSTV</sequence>
<accession>A0A1F7S1N3</accession>
<dbReference type="AlphaFoldDB" id="A0A1F7S1N3"/>
<dbReference type="GO" id="GO:0046983">
    <property type="term" value="F:protein dimerization activity"/>
    <property type="evidence" value="ECO:0007669"/>
    <property type="project" value="UniProtKB-UniRule"/>
</dbReference>
<dbReference type="GO" id="GO:0009376">
    <property type="term" value="C:HslUV protease complex"/>
    <property type="evidence" value="ECO:0007669"/>
    <property type="project" value="TreeGrafter"/>
</dbReference>
<dbReference type="GO" id="GO:0140662">
    <property type="term" value="F:ATP-dependent protein folding chaperone"/>
    <property type="evidence" value="ECO:0007669"/>
    <property type="project" value="InterPro"/>
</dbReference>
<dbReference type="PROSITE" id="PS51902">
    <property type="entry name" value="CLPX_ZB"/>
    <property type="match status" value="1"/>
</dbReference>
<keyword evidence="2 6" id="KW-0547">Nucleotide-binding</keyword>
<dbReference type="FunFam" id="1.10.8.60:FF:000002">
    <property type="entry name" value="ATP-dependent Clp protease ATP-binding subunit ClpX"/>
    <property type="match status" value="1"/>
</dbReference>
<organism evidence="9 10">
    <name type="scientific">Candidatus Schekmanbacteria bacterium RBG_13_48_7</name>
    <dbReference type="NCBI Taxonomy" id="1817878"/>
    <lineage>
        <taxon>Bacteria</taxon>
        <taxon>Candidatus Schekmaniibacteriota</taxon>
    </lineage>
</organism>
<evidence type="ECO:0000256" key="1">
    <source>
        <dbReference type="ARBA" id="ARBA00022723"/>
    </source>
</evidence>
<keyword evidence="1 6" id="KW-0479">Metal-binding</keyword>
<protein>
    <recommendedName>
        <fullName evidence="6">ATP-dependent Clp protease ATP-binding subunit ClpX</fullName>
    </recommendedName>
</protein>
<keyword evidence="3 6" id="KW-0862">Zinc</keyword>
<dbReference type="GO" id="GO:0008270">
    <property type="term" value="F:zinc ion binding"/>
    <property type="evidence" value="ECO:0007669"/>
    <property type="project" value="UniProtKB-UniRule"/>
</dbReference>
<evidence type="ECO:0000313" key="9">
    <source>
        <dbReference type="EMBL" id="OGL47600.1"/>
    </source>
</evidence>
<reference evidence="9 10" key="1">
    <citation type="journal article" date="2016" name="Nat. Commun.">
        <title>Thousands of microbial genomes shed light on interconnected biogeochemical processes in an aquifer system.</title>
        <authorList>
            <person name="Anantharaman K."/>
            <person name="Brown C.T."/>
            <person name="Hug L.A."/>
            <person name="Sharon I."/>
            <person name="Castelle C.J."/>
            <person name="Probst A.J."/>
            <person name="Thomas B.C."/>
            <person name="Singh A."/>
            <person name="Wilkins M.J."/>
            <person name="Karaoz U."/>
            <person name="Brodie E.L."/>
            <person name="Williams K.H."/>
            <person name="Hubbard S.S."/>
            <person name="Banfield J.F."/>
        </authorList>
    </citation>
    <scope>NUCLEOTIDE SEQUENCE [LARGE SCALE GENOMIC DNA]</scope>
</reference>
<comment type="function">
    <text evidence="6">ATP-dependent specificity component of the Clp protease. It directs the protease to specific substrates. Can perform chaperone functions in the absence of ClpP.</text>
</comment>
<dbReference type="InterPro" id="IPR038366">
    <property type="entry name" value="Znf_CppX_C4_sf"/>
</dbReference>
<dbReference type="InterPro" id="IPR003959">
    <property type="entry name" value="ATPase_AAA_core"/>
</dbReference>
<dbReference type="SUPFAM" id="SSF57716">
    <property type="entry name" value="Glucocorticoid receptor-like (DNA-binding domain)"/>
    <property type="match status" value="1"/>
</dbReference>
<comment type="caution">
    <text evidence="9">The sequence shown here is derived from an EMBL/GenBank/DDBJ whole genome shotgun (WGS) entry which is preliminary data.</text>
</comment>
<comment type="subunit">
    <text evidence="6">Component of the ClpX-ClpP complex. Forms a hexameric ring that, in the presence of ATP, binds to fourteen ClpP subunits assembled into a disk-like structure with a central cavity, resembling the structure of eukaryotic proteasomes.</text>
</comment>
<keyword evidence="9" id="KW-0378">Hydrolase</keyword>
<comment type="similarity">
    <text evidence="6 7">Belongs to the ClpX chaperone family.</text>
</comment>
<dbReference type="Proteomes" id="UP000179266">
    <property type="component" value="Unassembled WGS sequence"/>
</dbReference>
<feature type="binding site" evidence="6 7">
    <location>
        <position position="12"/>
    </location>
    <ligand>
        <name>Zn(2+)</name>
        <dbReference type="ChEBI" id="CHEBI:29105"/>
    </ligand>
</feature>
<dbReference type="PANTHER" id="PTHR48102">
    <property type="entry name" value="ATP-DEPENDENT CLP PROTEASE ATP-BINDING SUBUNIT CLPX-LIKE, MITOCHONDRIAL-RELATED"/>
    <property type="match status" value="1"/>
</dbReference>
<dbReference type="GO" id="GO:0008233">
    <property type="term" value="F:peptidase activity"/>
    <property type="evidence" value="ECO:0007669"/>
    <property type="project" value="UniProtKB-KW"/>
</dbReference>
<feature type="binding site" evidence="6">
    <location>
        <begin position="124"/>
        <end position="131"/>
    </location>
    <ligand>
        <name>ATP</name>
        <dbReference type="ChEBI" id="CHEBI:30616"/>
    </ligand>
</feature>
<dbReference type="SMART" id="SM01086">
    <property type="entry name" value="ClpB_D2-small"/>
    <property type="match status" value="1"/>
</dbReference>
<dbReference type="InterPro" id="IPR046425">
    <property type="entry name" value="ClpX_bact"/>
</dbReference>
<keyword evidence="5 6" id="KW-0143">Chaperone</keyword>
<dbReference type="GO" id="GO:0051603">
    <property type="term" value="P:proteolysis involved in protein catabolic process"/>
    <property type="evidence" value="ECO:0007669"/>
    <property type="project" value="TreeGrafter"/>
</dbReference>
<feature type="domain" description="ClpX-type ZB" evidence="8">
    <location>
        <begin position="1"/>
        <end position="53"/>
    </location>
</feature>
<dbReference type="GO" id="GO:0016887">
    <property type="term" value="F:ATP hydrolysis activity"/>
    <property type="evidence" value="ECO:0007669"/>
    <property type="project" value="InterPro"/>
</dbReference>
<dbReference type="SMART" id="SM00382">
    <property type="entry name" value="AAA"/>
    <property type="match status" value="1"/>
</dbReference>
<keyword evidence="4 6" id="KW-0067">ATP-binding</keyword>
<evidence type="ECO:0000256" key="2">
    <source>
        <dbReference type="ARBA" id="ARBA00022741"/>
    </source>
</evidence>